<proteinExistence type="predicted"/>
<keyword evidence="2" id="KW-0812">Transmembrane</keyword>
<gene>
    <name evidence="3" type="ORF">FCI23_02305</name>
</gene>
<keyword evidence="2" id="KW-0472">Membrane</keyword>
<feature type="region of interest" description="Disordered" evidence="1">
    <location>
        <begin position="236"/>
        <end position="263"/>
    </location>
</feature>
<comment type="caution">
    <text evidence="3">The sequence shown here is derived from an EMBL/GenBank/DDBJ whole genome shotgun (WGS) entry which is preliminary data.</text>
</comment>
<feature type="region of interest" description="Disordered" evidence="1">
    <location>
        <begin position="298"/>
        <end position="322"/>
    </location>
</feature>
<dbReference type="Pfam" id="PF13560">
    <property type="entry name" value="HTH_31"/>
    <property type="match status" value="1"/>
</dbReference>
<sequence>MARWQALPDTLPPEVRHLVEQLRRLKDRTGLSLVELGERTAVPRGSPPGAARVALTGPSFAERVRPYGGPGTLWDGPRCQQCGPRRVRAVRGRVGTGLGGTLAGLDGTWRNGDRMGRGRGPGGYDSGRSVGIRDSVCCATVRCGCEGDEMTRWEPLPDTMTADARRLAVQLRRMKDRSGLTVPALAARSGQSTESWAQYLNGLKVPPRDAVEVLGQLSGADYERLGALWELARAGGGSGTPVPDPLDPLAPEEGLPAAAPAGRPGRGGPLVVAVGLLAAAAAIALIVVLGSTAAAPERVAGPGDGTSRSASGPAGVPGLPGASAGTVNPGAVAGAGGAVGGAVEPEVMASGAATAGERGAGTGAATAPSGTAGTTTGGTSPTATTAPTTAPAPTTSTVPSSPSPSPSASKGGRLCLGLIILGVCIGA</sequence>
<name>A0A4V5N373_9ACTN</name>
<dbReference type="OrthoDB" id="9815541at2"/>
<evidence type="ECO:0000256" key="1">
    <source>
        <dbReference type="SAM" id="MobiDB-lite"/>
    </source>
</evidence>
<accession>A0A4V5N373</accession>
<feature type="transmembrane region" description="Helical" evidence="2">
    <location>
        <begin position="270"/>
        <end position="289"/>
    </location>
</feature>
<protein>
    <submittedName>
        <fullName evidence="3">Helix-turn-helix domain-containing protein</fullName>
    </submittedName>
</protein>
<dbReference type="Proteomes" id="UP000305778">
    <property type="component" value="Unassembled WGS sequence"/>
</dbReference>
<dbReference type="AlphaFoldDB" id="A0A4V5N373"/>
<evidence type="ECO:0000313" key="4">
    <source>
        <dbReference type="Proteomes" id="UP000305778"/>
    </source>
</evidence>
<feature type="compositionally biased region" description="Low complexity" evidence="1">
    <location>
        <begin position="249"/>
        <end position="263"/>
    </location>
</feature>
<dbReference type="EMBL" id="SUMC01000002">
    <property type="protein sequence ID" value="TKA12859.1"/>
    <property type="molecule type" value="Genomic_DNA"/>
</dbReference>
<feature type="region of interest" description="Disordered" evidence="1">
    <location>
        <begin position="355"/>
        <end position="410"/>
    </location>
</feature>
<reference evidence="3 4" key="1">
    <citation type="submission" date="2019-04" db="EMBL/GenBank/DDBJ databases">
        <title>Streptomyces oryziradicis sp. nov., a novel actinomycete isolated from rhizosphere soil of rice (Oryza sativa L.).</title>
        <authorList>
            <person name="Li C."/>
        </authorList>
    </citation>
    <scope>NUCLEOTIDE SEQUENCE [LARGE SCALE GENOMIC DNA]</scope>
    <source>
        <strain evidence="3 4">NEAU-C40</strain>
    </source>
</reference>
<organism evidence="3 4">
    <name type="scientific">Actinacidiphila oryziradicis</name>
    <dbReference type="NCBI Taxonomy" id="2571141"/>
    <lineage>
        <taxon>Bacteria</taxon>
        <taxon>Bacillati</taxon>
        <taxon>Actinomycetota</taxon>
        <taxon>Actinomycetes</taxon>
        <taxon>Kitasatosporales</taxon>
        <taxon>Streptomycetaceae</taxon>
        <taxon>Actinacidiphila</taxon>
    </lineage>
</organism>
<keyword evidence="4" id="KW-1185">Reference proteome</keyword>
<evidence type="ECO:0000256" key="2">
    <source>
        <dbReference type="SAM" id="Phobius"/>
    </source>
</evidence>
<evidence type="ECO:0000313" key="3">
    <source>
        <dbReference type="EMBL" id="TKA12859.1"/>
    </source>
</evidence>
<keyword evidence="2" id="KW-1133">Transmembrane helix</keyword>